<gene>
    <name evidence="2" type="ORF">LGLO00237_LOCUS13790</name>
</gene>
<evidence type="ECO:0000256" key="1">
    <source>
        <dbReference type="SAM" id="MobiDB-lite"/>
    </source>
</evidence>
<feature type="region of interest" description="Disordered" evidence="1">
    <location>
        <begin position="1"/>
        <end position="47"/>
    </location>
</feature>
<name>A0A7S3YU91_9EUKA</name>
<protein>
    <submittedName>
        <fullName evidence="2">Uncharacterized protein</fullName>
    </submittedName>
</protein>
<dbReference type="EMBL" id="HBIV01019066">
    <property type="protein sequence ID" value="CAE0662194.1"/>
    <property type="molecule type" value="Transcribed_RNA"/>
</dbReference>
<feature type="compositionally biased region" description="Basic and acidic residues" evidence="1">
    <location>
        <begin position="10"/>
        <end position="19"/>
    </location>
</feature>
<dbReference type="AlphaFoldDB" id="A0A7S3YU91"/>
<reference evidence="2" key="1">
    <citation type="submission" date="2021-01" db="EMBL/GenBank/DDBJ databases">
        <authorList>
            <person name="Corre E."/>
            <person name="Pelletier E."/>
            <person name="Niang G."/>
            <person name="Scheremetjew M."/>
            <person name="Finn R."/>
            <person name="Kale V."/>
            <person name="Holt S."/>
            <person name="Cochrane G."/>
            <person name="Meng A."/>
            <person name="Brown T."/>
            <person name="Cohen L."/>
        </authorList>
    </citation>
    <scope>NUCLEOTIDE SEQUENCE</scope>
    <source>
        <strain evidence="2">CCCM811</strain>
    </source>
</reference>
<feature type="compositionally biased region" description="Acidic residues" evidence="1">
    <location>
        <begin position="88"/>
        <end position="98"/>
    </location>
</feature>
<proteinExistence type="predicted"/>
<organism evidence="2">
    <name type="scientific">Lotharella globosa</name>
    <dbReference type="NCBI Taxonomy" id="91324"/>
    <lineage>
        <taxon>Eukaryota</taxon>
        <taxon>Sar</taxon>
        <taxon>Rhizaria</taxon>
        <taxon>Cercozoa</taxon>
        <taxon>Chlorarachniophyceae</taxon>
        <taxon>Lotharella</taxon>
    </lineage>
</organism>
<sequence>MSSKFFVEPNRLESSHESFKTTNSNASLSRPSCPSCPSPNVPYSRLEQLVSPPRHSWSMMSTAVDKSPLDRDCPRALVMHTGSRIAVDDFDDDDDDDPLPGSSRKWRERK</sequence>
<evidence type="ECO:0000313" key="2">
    <source>
        <dbReference type="EMBL" id="CAE0662194.1"/>
    </source>
</evidence>
<feature type="region of interest" description="Disordered" evidence="1">
    <location>
        <begin position="84"/>
        <end position="110"/>
    </location>
</feature>
<accession>A0A7S3YU91</accession>